<name>A0AAV0B2B3_PHAPC</name>
<dbReference type="EMBL" id="CALTRL010002556">
    <property type="protein sequence ID" value="CAH7675995.1"/>
    <property type="molecule type" value="Genomic_DNA"/>
</dbReference>
<dbReference type="Proteomes" id="UP001153365">
    <property type="component" value="Unassembled WGS sequence"/>
</dbReference>
<dbReference type="AlphaFoldDB" id="A0AAV0B2B3"/>
<dbReference type="GO" id="GO:0005634">
    <property type="term" value="C:nucleus"/>
    <property type="evidence" value="ECO:0007669"/>
    <property type="project" value="TreeGrafter"/>
</dbReference>
<feature type="compositionally biased region" description="Polar residues" evidence="3">
    <location>
        <begin position="1045"/>
        <end position="1054"/>
    </location>
</feature>
<feature type="region of interest" description="Disordered" evidence="3">
    <location>
        <begin position="636"/>
        <end position="712"/>
    </location>
</feature>
<evidence type="ECO:0000313" key="5">
    <source>
        <dbReference type="Proteomes" id="UP001153365"/>
    </source>
</evidence>
<proteinExistence type="inferred from homology"/>
<feature type="region of interest" description="Disordered" evidence="3">
    <location>
        <begin position="358"/>
        <end position="409"/>
    </location>
</feature>
<feature type="compositionally biased region" description="Low complexity" evidence="3">
    <location>
        <begin position="117"/>
        <end position="148"/>
    </location>
</feature>
<reference evidence="4" key="1">
    <citation type="submission" date="2022-06" db="EMBL/GenBank/DDBJ databases">
        <authorList>
            <consortium name="SYNGENTA / RWTH Aachen University"/>
        </authorList>
    </citation>
    <scope>NUCLEOTIDE SEQUENCE</scope>
</reference>
<feature type="compositionally biased region" description="Basic residues" evidence="3">
    <location>
        <begin position="921"/>
        <end position="946"/>
    </location>
</feature>
<feature type="compositionally biased region" description="Low complexity" evidence="3">
    <location>
        <begin position="953"/>
        <end position="963"/>
    </location>
</feature>
<dbReference type="PANTHER" id="PTHR12634:SF8">
    <property type="entry name" value="FIERY MOUNTAIN, ISOFORM D"/>
    <property type="match status" value="1"/>
</dbReference>
<dbReference type="Pfam" id="PF04499">
    <property type="entry name" value="SAPS"/>
    <property type="match status" value="2"/>
</dbReference>
<evidence type="ECO:0000256" key="3">
    <source>
        <dbReference type="SAM" id="MobiDB-lite"/>
    </source>
</evidence>
<dbReference type="GO" id="GO:0005829">
    <property type="term" value="C:cytosol"/>
    <property type="evidence" value="ECO:0007669"/>
    <property type="project" value="TreeGrafter"/>
</dbReference>
<feature type="region of interest" description="Disordered" evidence="3">
    <location>
        <begin position="92"/>
        <end position="149"/>
    </location>
</feature>
<accession>A0AAV0B2B3</accession>
<evidence type="ECO:0000313" key="4">
    <source>
        <dbReference type="EMBL" id="CAH7675995.1"/>
    </source>
</evidence>
<feature type="compositionally biased region" description="Basic and acidic residues" evidence="3">
    <location>
        <begin position="1128"/>
        <end position="1157"/>
    </location>
</feature>
<keyword evidence="2" id="KW-0131">Cell cycle</keyword>
<gene>
    <name evidence="4" type="ORF">PPACK8108_LOCUS11096</name>
</gene>
<feature type="compositionally biased region" description="Basic and acidic residues" evidence="3">
    <location>
        <begin position="672"/>
        <end position="687"/>
    </location>
</feature>
<dbReference type="GO" id="GO:0019888">
    <property type="term" value="F:protein phosphatase regulator activity"/>
    <property type="evidence" value="ECO:0007669"/>
    <property type="project" value="TreeGrafter"/>
</dbReference>
<protein>
    <submittedName>
        <fullName evidence="4">SIT4 phosphatase-associated protein-domain-containing protein</fullName>
    </submittedName>
</protein>
<keyword evidence="5" id="KW-1185">Reference proteome</keyword>
<sequence length="1190" mass="132177">MAFWRFGFHSQSAIDSILSSSAANNHAHSNQGCSTPSTSSPAILLDKLLEEDDLLQEVKAQHPKLIEFLGTRKVVERMLGYISGMIFDDEDDHQTDNDLSGGTRLDRLSLRRDSSDSTKLSNHSPSSSTSSTSSSSSTATSSLSTLTSNDSKNLVAPTIGTSFFNSFRGGRVVGDTISSLLMDALDSEGRTPEDRAKAERRRVRFPYLCAEILASDLWSVTSQIFNDQPGFNLLTTFWDTILDQPSDIISSKTVQIGYWAKTNITLINLKPNEMMSFIKSYPSIIPKLLNHFDSSPVVDVMMRIIQTEETIEGTIDWLLDSTDFLEIITSRLHPASSPESHLTTAEFLKNVIAYCTTNTVSPSTPQPNPISKPMTTSTTEPRAGGSSPPNPSSLELNSSSTQAQESQLSKLTPLLSSSATQPTVNSDSTSDDAQRLMTTRLMRELSKPALVSKLLSFGLDNSKDEHGIVTDEKLTSSLVNSLSVLIDLIRRNNSDFSEHQLMTYLRQDLAKKAHSITNTQSEPESQATTTTLPSTAPRIVPLNGLLDSFGDRLSSLQELVNSPRSSLEPIPMVVGRASPLTIERFRIVELYAELLHCSNMGLLNRRKDDPGPIYDEDGTLIGGFEAFISIFNNSTTNSNSDEVDESPVEAEGDSNLDGESAPMDSKVTVAQVEKDEKKGDSYDLKLNEEEEEEGESQVDFSGVKDTLSPNIKPTASVERPLESLTSGERMKTLFIENEILKTCLDLFFEFPWNNFLHNVVYDLIQQTLNAKYEVGGGEISLKLTKSLFEQVKICDRLIEGVEVNKRYSERNNRVRLGNMAHIILIGDEIWKTLESNSANENPQDFFREMYETLKEDSRWMEFVRREISEARRHSGLALGGTSTSIPITGIGGLKNPVKSARTISEGTTGSEDESKLTVTQKKARKTRQPRSSTKSRQRPKISLARKSRPEQMTEQSSSTSTNTLKSEETINSIGNSKGEGFARYLVEQISLDDGTDKYSPSSSSSSSSEDEDDEDEEDGDLDQKLIQGVKNPEALADDDVWDQESVLSRNSNVGGSDCTVRETEDDGGGVISNPMPFGFDDRFDSPNRTFASKIMDYNHDQAESGFDDDFGDFEMPITNPRDDDEPERTDSIKDQCNKEKKQRLKVEMRDDGSLKGQDEEDWGEFSNPLEGRFDDENEREWNDFDLKLKD</sequence>
<feature type="compositionally biased region" description="Acidic residues" evidence="3">
    <location>
        <begin position="1008"/>
        <end position="1020"/>
    </location>
</feature>
<feature type="region of interest" description="Disordered" evidence="3">
    <location>
        <begin position="992"/>
        <end position="1083"/>
    </location>
</feature>
<dbReference type="PANTHER" id="PTHR12634">
    <property type="entry name" value="SIT4 YEAST -ASSOCIATING PROTEIN-RELATED"/>
    <property type="match status" value="1"/>
</dbReference>
<comment type="similarity">
    <text evidence="1">Belongs to the SAPS family.</text>
</comment>
<comment type="caution">
    <text evidence="4">The sequence shown here is derived from an EMBL/GenBank/DDBJ whole genome shotgun (WGS) entry which is preliminary data.</text>
</comment>
<dbReference type="InterPro" id="IPR007587">
    <property type="entry name" value="SAPS"/>
</dbReference>
<feature type="compositionally biased region" description="Acidic residues" evidence="3">
    <location>
        <begin position="641"/>
        <end position="656"/>
    </location>
</feature>
<feature type="compositionally biased region" description="Basic and acidic residues" evidence="3">
    <location>
        <begin position="104"/>
        <end position="116"/>
    </location>
</feature>
<feature type="region of interest" description="Disordered" evidence="3">
    <location>
        <begin position="514"/>
        <end position="534"/>
    </location>
</feature>
<organism evidence="4 5">
    <name type="scientific">Phakopsora pachyrhizi</name>
    <name type="common">Asian soybean rust disease fungus</name>
    <dbReference type="NCBI Taxonomy" id="170000"/>
    <lineage>
        <taxon>Eukaryota</taxon>
        <taxon>Fungi</taxon>
        <taxon>Dikarya</taxon>
        <taxon>Basidiomycota</taxon>
        <taxon>Pucciniomycotina</taxon>
        <taxon>Pucciniomycetes</taxon>
        <taxon>Pucciniales</taxon>
        <taxon>Phakopsoraceae</taxon>
        <taxon>Phakopsora</taxon>
    </lineage>
</organism>
<feature type="region of interest" description="Disordered" evidence="3">
    <location>
        <begin position="1101"/>
        <end position="1177"/>
    </location>
</feature>
<evidence type="ECO:0000256" key="2">
    <source>
        <dbReference type="ARBA" id="ARBA00023306"/>
    </source>
</evidence>
<feature type="region of interest" description="Disordered" evidence="3">
    <location>
        <begin position="903"/>
        <end position="976"/>
    </location>
</feature>
<feature type="compositionally biased region" description="Polar residues" evidence="3">
    <location>
        <begin position="515"/>
        <end position="534"/>
    </location>
</feature>
<dbReference type="GO" id="GO:0019903">
    <property type="term" value="F:protein phosphatase binding"/>
    <property type="evidence" value="ECO:0007669"/>
    <property type="project" value="InterPro"/>
</dbReference>
<evidence type="ECO:0000256" key="1">
    <source>
        <dbReference type="ARBA" id="ARBA00006180"/>
    </source>
</evidence>